<dbReference type="Gene3D" id="3.90.226.10">
    <property type="entry name" value="2-enoyl-CoA Hydratase, Chain A, domain 1"/>
    <property type="match status" value="1"/>
</dbReference>
<accession>A0ABX2ET26</accession>
<comment type="caution">
    <text evidence="5">The sequence shown here is derived from an EMBL/GenBank/DDBJ whole genome shotgun (WGS) entry which is preliminary data.</text>
</comment>
<reference evidence="5 6" key="1">
    <citation type="submission" date="2020-05" db="EMBL/GenBank/DDBJ databases">
        <title>Aquincola sp. isolate from soil.</title>
        <authorList>
            <person name="Han J."/>
            <person name="Kim D.-U."/>
        </authorList>
    </citation>
    <scope>NUCLEOTIDE SEQUENCE [LARGE SCALE GENOMIC DNA]</scope>
    <source>
        <strain evidence="5 6">S2</strain>
    </source>
</reference>
<comment type="similarity">
    <text evidence="2">Belongs to the enoyl-CoA hydratase/isomerase family.</text>
</comment>
<comment type="subcellular location">
    <subcellularLocation>
        <location evidence="1">Peroxisome</location>
    </subcellularLocation>
</comment>
<dbReference type="PANTHER" id="PTHR43684:SF1">
    <property type="entry name" value="ENOYL-COA DELTA ISOMERASE 2"/>
    <property type="match status" value="1"/>
</dbReference>
<keyword evidence="6" id="KW-1185">Reference proteome</keyword>
<dbReference type="RefSeq" id="WP_173133265.1">
    <property type="nucleotide sequence ID" value="NZ_JABRWJ010000013.1"/>
</dbReference>
<keyword evidence="3" id="KW-0576">Peroxisome</keyword>
<sequence>MSEHVQTDLRAGVLTLTLARVDKKNALSNDMYAALADAIEGAESDPSIRVIVFRALGETFTAGNDIAEFAAQAAGSGPKEPQVLRFLRALVTATRPLVAAVQGHAVGVGTTMLLHCDYVLLAENAVLMTPFVNLALVPEAGSSQLMPALVGHLRAFKMFALGEPVRATEAVAWGLASRCVPLQALHEEARQVADRIAKQPAGALLATKKLMRDPETLVARMERENEVFARRLQSSEAREAFTAFARRRPPDGSRQ</sequence>
<evidence type="ECO:0000256" key="4">
    <source>
        <dbReference type="ARBA" id="ARBA00023235"/>
    </source>
</evidence>
<organism evidence="5 6">
    <name type="scientific">Pseudaquabacterium terrae</name>
    <dbReference type="NCBI Taxonomy" id="2732868"/>
    <lineage>
        <taxon>Bacteria</taxon>
        <taxon>Pseudomonadati</taxon>
        <taxon>Pseudomonadota</taxon>
        <taxon>Betaproteobacteria</taxon>
        <taxon>Burkholderiales</taxon>
        <taxon>Sphaerotilaceae</taxon>
        <taxon>Pseudaquabacterium</taxon>
    </lineage>
</organism>
<proteinExistence type="inferred from homology"/>
<dbReference type="Gene3D" id="1.10.12.10">
    <property type="entry name" value="Lyase 2-enoyl-coa Hydratase, Chain A, domain 2"/>
    <property type="match status" value="1"/>
</dbReference>
<gene>
    <name evidence="5" type="ORF">HLB44_32075</name>
</gene>
<dbReference type="Proteomes" id="UP000737171">
    <property type="component" value="Unassembled WGS sequence"/>
</dbReference>
<evidence type="ECO:0000256" key="2">
    <source>
        <dbReference type="ARBA" id="ARBA00005254"/>
    </source>
</evidence>
<dbReference type="InterPro" id="IPR014748">
    <property type="entry name" value="Enoyl-CoA_hydra_C"/>
</dbReference>
<dbReference type="SUPFAM" id="SSF52096">
    <property type="entry name" value="ClpP/crotonase"/>
    <property type="match status" value="1"/>
</dbReference>
<dbReference type="Pfam" id="PF00378">
    <property type="entry name" value="ECH_1"/>
    <property type="match status" value="1"/>
</dbReference>
<name>A0ABX2ET26_9BURK</name>
<dbReference type="InterPro" id="IPR051053">
    <property type="entry name" value="ECH/Chromodomain_protein"/>
</dbReference>
<evidence type="ECO:0000256" key="3">
    <source>
        <dbReference type="ARBA" id="ARBA00023140"/>
    </source>
</evidence>
<dbReference type="InterPro" id="IPR029045">
    <property type="entry name" value="ClpP/crotonase-like_dom_sf"/>
</dbReference>
<dbReference type="EMBL" id="JABRWJ010000013">
    <property type="protein sequence ID" value="NRF71636.1"/>
    <property type="molecule type" value="Genomic_DNA"/>
</dbReference>
<dbReference type="InterPro" id="IPR001753">
    <property type="entry name" value="Enoyl-CoA_hydra/iso"/>
</dbReference>
<evidence type="ECO:0000256" key="1">
    <source>
        <dbReference type="ARBA" id="ARBA00004275"/>
    </source>
</evidence>
<protein>
    <submittedName>
        <fullName evidence="5">Enoyl-CoA hydratase</fullName>
    </submittedName>
</protein>
<dbReference type="CDD" id="cd06558">
    <property type="entry name" value="crotonase-like"/>
    <property type="match status" value="1"/>
</dbReference>
<evidence type="ECO:0000313" key="6">
    <source>
        <dbReference type="Proteomes" id="UP000737171"/>
    </source>
</evidence>
<evidence type="ECO:0000313" key="5">
    <source>
        <dbReference type="EMBL" id="NRF71636.1"/>
    </source>
</evidence>
<dbReference type="PANTHER" id="PTHR43684">
    <property type="match status" value="1"/>
</dbReference>
<keyword evidence="4" id="KW-0413">Isomerase</keyword>